<organism evidence="2 3">
    <name type="scientific">Phanerochaete sordida</name>
    <dbReference type="NCBI Taxonomy" id="48140"/>
    <lineage>
        <taxon>Eukaryota</taxon>
        <taxon>Fungi</taxon>
        <taxon>Dikarya</taxon>
        <taxon>Basidiomycota</taxon>
        <taxon>Agaricomycotina</taxon>
        <taxon>Agaricomycetes</taxon>
        <taxon>Polyporales</taxon>
        <taxon>Phanerochaetaceae</taxon>
        <taxon>Phanerochaete</taxon>
    </lineage>
</organism>
<accession>A0A9P3G260</accession>
<reference evidence="2 3" key="1">
    <citation type="submission" date="2021-08" db="EMBL/GenBank/DDBJ databases">
        <title>Draft Genome Sequence of Phanerochaete sordida strain YK-624.</title>
        <authorList>
            <person name="Mori T."/>
            <person name="Dohra H."/>
            <person name="Suzuki T."/>
            <person name="Kawagishi H."/>
            <person name="Hirai H."/>
        </authorList>
    </citation>
    <scope>NUCLEOTIDE SEQUENCE [LARGE SCALE GENOMIC DNA]</scope>
    <source>
        <strain evidence="2 3">YK-624</strain>
    </source>
</reference>
<feature type="compositionally biased region" description="Acidic residues" evidence="1">
    <location>
        <begin position="35"/>
        <end position="50"/>
    </location>
</feature>
<evidence type="ECO:0000313" key="3">
    <source>
        <dbReference type="Proteomes" id="UP000703269"/>
    </source>
</evidence>
<dbReference type="Proteomes" id="UP000703269">
    <property type="component" value="Unassembled WGS sequence"/>
</dbReference>
<dbReference type="EMBL" id="BPQB01000004">
    <property type="protein sequence ID" value="GJE86504.1"/>
    <property type="molecule type" value="Genomic_DNA"/>
</dbReference>
<evidence type="ECO:0000256" key="1">
    <source>
        <dbReference type="SAM" id="MobiDB-lite"/>
    </source>
</evidence>
<protein>
    <submittedName>
        <fullName evidence="2">Uncharacterized protein</fullName>
    </submittedName>
</protein>
<evidence type="ECO:0000313" key="2">
    <source>
        <dbReference type="EMBL" id="GJE86504.1"/>
    </source>
</evidence>
<keyword evidence="3" id="KW-1185">Reference proteome</keyword>
<feature type="compositionally biased region" description="Basic and acidic residues" evidence="1">
    <location>
        <begin position="147"/>
        <end position="162"/>
    </location>
</feature>
<comment type="caution">
    <text evidence="2">The sequence shown here is derived from an EMBL/GenBank/DDBJ whole genome shotgun (WGS) entry which is preliminary data.</text>
</comment>
<name>A0A9P3G260_9APHY</name>
<dbReference type="OrthoDB" id="3249923at2759"/>
<dbReference type="AlphaFoldDB" id="A0A9P3G260"/>
<feature type="compositionally biased region" description="Pro residues" evidence="1">
    <location>
        <begin position="67"/>
        <end position="82"/>
    </location>
</feature>
<sequence length="330" mass="37095">MLRYHLTRDHADVQTSWRVENGLPQYTFHLPEPVPAEDSESEEEEEDLVEEPSAVPESSDGELEYLDPPPEPPSPSHSPPDSPVISRSRTPAAVEAAQKQRHPSPMQVDESDTGVDTTSPFSRAHTTTSTSATTLAAAPSQTLSVIPKHEYEEAVLPREATPRKSPPRTPRTGLSAAGELVPPPVLNPLGPAAEPPLESCRPGGPKIYDLLNELPLEPYGVLEWTIVDREEEIFEFADVLDEDKVMMALWNRWIFFNRVSFVFNREDGTCRAGVQRFIDANYAMIHRAAGWAALRAFLIILTGNRFINIRDVLKLLDHYDRLVKRKEWYK</sequence>
<feature type="compositionally biased region" description="Low complexity" evidence="1">
    <location>
        <begin position="122"/>
        <end position="144"/>
    </location>
</feature>
<gene>
    <name evidence="2" type="ORF">PsYK624_025840</name>
</gene>
<feature type="region of interest" description="Disordered" evidence="1">
    <location>
        <begin position="26"/>
        <end position="198"/>
    </location>
</feature>
<proteinExistence type="predicted"/>